<dbReference type="InterPro" id="IPR029066">
    <property type="entry name" value="PLP-binding_barrel"/>
</dbReference>
<keyword evidence="5 6" id="KW-0413">Isomerase</keyword>
<comment type="similarity">
    <text evidence="6">Belongs to the alanine racemase family.</text>
</comment>
<dbReference type="CDD" id="cd00430">
    <property type="entry name" value="PLPDE_III_AR"/>
    <property type="match status" value="1"/>
</dbReference>
<evidence type="ECO:0000256" key="8">
    <source>
        <dbReference type="PIRSR" id="PIRSR600821-52"/>
    </source>
</evidence>
<dbReference type="UniPathway" id="UPA00042">
    <property type="reaction ID" value="UER00497"/>
</dbReference>
<evidence type="ECO:0000256" key="1">
    <source>
        <dbReference type="ARBA" id="ARBA00000316"/>
    </source>
</evidence>
<reference evidence="10 11" key="1">
    <citation type="submission" date="2018-07" db="EMBL/GenBank/DDBJ databases">
        <title>Rhizobium leguminosarum strain:ATCC 14479 Genome sequencing and assembly.</title>
        <authorList>
            <person name="Chakraborty R."/>
        </authorList>
    </citation>
    <scope>NUCLEOTIDE SEQUENCE [LARGE SCALE GENOMIC DNA]</scope>
    <source>
        <strain evidence="10 11">ATCC 14479</strain>
    </source>
</reference>
<keyword evidence="4 6" id="KW-0663">Pyridoxal phosphate</keyword>
<evidence type="ECO:0000256" key="6">
    <source>
        <dbReference type="HAMAP-Rule" id="MF_01201"/>
    </source>
</evidence>
<dbReference type="EC" id="5.1.1.1" evidence="3 6"/>
<dbReference type="PANTHER" id="PTHR30511:SF0">
    <property type="entry name" value="ALANINE RACEMASE, CATABOLIC-RELATED"/>
    <property type="match status" value="1"/>
</dbReference>
<dbReference type="SUPFAM" id="SSF50621">
    <property type="entry name" value="Alanine racemase C-terminal domain-like"/>
    <property type="match status" value="1"/>
</dbReference>
<feature type="active site" description="Proton acceptor; specific for L-alanine" evidence="6">
    <location>
        <position position="298"/>
    </location>
</feature>
<protein>
    <recommendedName>
        <fullName evidence="3 6">Alanine racemase</fullName>
        <ecNumber evidence="3 6">5.1.1.1</ecNumber>
    </recommendedName>
</protein>
<evidence type="ECO:0000313" key="11">
    <source>
        <dbReference type="Proteomes" id="UP000251166"/>
    </source>
</evidence>
<dbReference type="GO" id="GO:0030632">
    <property type="term" value="P:D-alanine biosynthetic process"/>
    <property type="evidence" value="ECO:0007669"/>
    <property type="project" value="UniProtKB-UniRule"/>
</dbReference>
<dbReference type="GO" id="GO:0008784">
    <property type="term" value="F:alanine racemase activity"/>
    <property type="evidence" value="ECO:0007669"/>
    <property type="project" value="UniProtKB-UniRule"/>
</dbReference>
<dbReference type="Pfam" id="PF00842">
    <property type="entry name" value="Ala_racemase_C"/>
    <property type="match status" value="1"/>
</dbReference>
<dbReference type="Pfam" id="PF01168">
    <property type="entry name" value="Ala_racemase_N"/>
    <property type="match status" value="1"/>
</dbReference>
<organism evidence="10 11">
    <name type="scientific">Rhizobium leguminosarum</name>
    <dbReference type="NCBI Taxonomy" id="384"/>
    <lineage>
        <taxon>Bacteria</taxon>
        <taxon>Pseudomonadati</taxon>
        <taxon>Pseudomonadota</taxon>
        <taxon>Alphaproteobacteria</taxon>
        <taxon>Hyphomicrobiales</taxon>
        <taxon>Rhizobiaceae</taxon>
        <taxon>Rhizobium/Agrobacterium group</taxon>
        <taxon>Rhizobium</taxon>
    </lineage>
</organism>
<evidence type="ECO:0000313" key="10">
    <source>
        <dbReference type="EMBL" id="AXA42173.1"/>
    </source>
</evidence>
<dbReference type="Gene3D" id="2.40.37.10">
    <property type="entry name" value="Lyase, Ornithine Decarboxylase, Chain A, domain 1"/>
    <property type="match status" value="1"/>
</dbReference>
<feature type="active site" description="Proton acceptor; specific for D-alanine" evidence="6">
    <location>
        <position position="79"/>
    </location>
</feature>
<dbReference type="SUPFAM" id="SSF51419">
    <property type="entry name" value="PLP-binding barrel"/>
    <property type="match status" value="1"/>
</dbReference>
<dbReference type="PANTHER" id="PTHR30511">
    <property type="entry name" value="ALANINE RACEMASE"/>
    <property type="match status" value="1"/>
</dbReference>
<evidence type="ECO:0000256" key="3">
    <source>
        <dbReference type="ARBA" id="ARBA00013089"/>
    </source>
</evidence>
<dbReference type="AlphaFoldDB" id="A0A2Z4YPG4"/>
<dbReference type="InterPro" id="IPR011079">
    <property type="entry name" value="Ala_racemase_C"/>
</dbReference>
<gene>
    <name evidence="10" type="ORF">DLJ82_4611</name>
</gene>
<dbReference type="PRINTS" id="PR00992">
    <property type="entry name" value="ALARACEMASE"/>
</dbReference>
<evidence type="ECO:0000256" key="4">
    <source>
        <dbReference type="ARBA" id="ARBA00022898"/>
    </source>
</evidence>
<comment type="function">
    <text evidence="6">Catalyzes the interconversion of L-alanine and D-alanine. May also act on other amino acids.</text>
</comment>
<dbReference type="SMART" id="SM01005">
    <property type="entry name" value="Ala_racemase_C"/>
    <property type="match status" value="1"/>
</dbReference>
<feature type="binding site" evidence="6 8">
    <location>
        <position position="176"/>
    </location>
    <ligand>
        <name>substrate</name>
    </ligand>
</feature>
<dbReference type="InterPro" id="IPR001608">
    <property type="entry name" value="Ala_racemase_N"/>
</dbReference>
<feature type="modified residue" description="N6-(pyridoxal phosphate)lysine" evidence="6 7">
    <location>
        <position position="79"/>
    </location>
</feature>
<name>A0A2Z4YPG4_RHILE</name>
<dbReference type="InterPro" id="IPR009006">
    <property type="entry name" value="Ala_racemase/Decarboxylase_C"/>
</dbReference>
<dbReference type="Proteomes" id="UP000251166">
    <property type="component" value="Chromosome"/>
</dbReference>
<dbReference type="HAMAP" id="MF_01201">
    <property type="entry name" value="Ala_racemase"/>
    <property type="match status" value="1"/>
</dbReference>
<dbReference type="GO" id="GO:0030170">
    <property type="term" value="F:pyridoxal phosphate binding"/>
    <property type="evidence" value="ECO:0007669"/>
    <property type="project" value="UniProtKB-UniRule"/>
</dbReference>
<dbReference type="GO" id="GO:0005829">
    <property type="term" value="C:cytosol"/>
    <property type="evidence" value="ECO:0007669"/>
    <property type="project" value="TreeGrafter"/>
</dbReference>
<dbReference type="Gene3D" id="3.20.20.10">
    <property type="entry name" value="Alanine racemase"/>
    <property type="match status" value="1"/>
</dbReference>
<comment type="pathway">
    <text evidence="6">Amino-acid biosynthesis; D-alanine biosynthesis; D-alanine from L-alanine: step 1/1.</text>
</comment>
<dbReference type="NCBIfam" id="TIGR00492">
    <property type="entry name" value="alr"/>
    <property type="match status" value="1"/>
</dbReference>
<accession>A0A2Z4YPG4</accession>
<evidence type="ECO:0000259" key="9">
    <source>
        <dbReference type="SMART" id="SM01005"/>
    </source>
</evidence>
<evidence type="ECO:0000256" key="5">
    <source>
        <dbReference type="ARBA" id="ARBA00023235"/>
    </source>
</evidence>
<dbReference type="EMBL" id="CP030760">
    <property type="protein sequence ID" value="AXA42173.1"/>
    <property type="molecule type" value="Genomic_DNA"/>
</dbReference>
<feature type="domain" description="Alanine racemase C-terminal" evidence="9">
    <location>
        <begin position="277"/>
        <end position="414"/>
    </location>
</feature>
<evidence type="ECO:0000256" key="7">
    <source>
        <dbReference type="PIRSR" id="PIRSR600821-50"/>
    </source>
</evidence>
<feature type="binding site" evidence="6 8">
    <location>
        <position position="357"/>
    </location>
    <ligand>
        <name>substrate</name>
    </ligand>
</feature>
<comment type="catalytic activity">
    <reaction evidence="1 6">
        <text>L-alanine = D-alanine</text>
        <dbReference type="Rhea" id="RHEA:20249"/>
        <dbReference type="ChEBI" id="CHEBI:57416"/>
        <dbReference type="ChEBI" id="CHEBI:57972"/>
        <dbReference type="EC" id="5.1.1.1"/>
    </reaction>
</comment>
<comment type="cofactor">
    <cofactor evidence="2 6 7">
        <name>pyridoxal 5'-phosphate</name>
        <dbReference type="ChEBI" id="CHEBI:597326"/>
    </cofactor>
</comment>
<proteinExistence type="inferred from homology"/>
<evidence type="ECO:0000256" key="2">
    <source>
        <dbReference type="ARBA" id="ARBA00001933"/>
    </source>
</evidence>
<dbReference type="InterPro" id="IPR000821">
    <property type="entry name" value="Ala_racemase"/>
</dbReference>
<sequence length="417" mass="45477">MVCDRPRFPLVTMLTRLGEVVFPFISSRRFMTDFPIPFDDDDLFASAGLRLTVDLTALTENWRDMARRSGAARASAVVKADAYGMGIEDAGEALYIAGARDFFVATVDEGVTLRLYAPEARIFVLSGIWPGTERRFFDNDLVPVISSDEQFAFWMAVLADYGDYPCALHVDTGFNRLGLHIDDAIALVDDVSRPASFAPVLVMSHLACADDPTHAMNRQQLESFRRVSAAYEGIDSSLAASAGIFLGEDYHFDLTRPGIALYGGEAVCGMTNPMRPVATAEARIIQVRNVEAGETVSYGRALQLNRKSRLAIASAGYADGYMRSQSSGGVPLRQAVPQGGQGFIAGHKVPVAGRITMDLTIFDITDLPDNAVRAGDYVELFGKNMPVDDVARASGTIGYEILTSMGLRHERRYVAEE</sequence>